<dbReference type="PANTHER" id="PTHR43235">
    <property type="entry name" value="GLUTAMINE AMIDOTRANSFERASE PB2B2.05-RELATED"/>
    <property type="match status" value="1"/>
</dbReference>
<dbReference type="AlphaFoldDB" id="A0AAE1WUM1"/>
<reference evidence="1" key="2">
    <citation type="journal article" date="2024" name="Plant">
        <title>Genomic evolution and insights into agronomic trait innovations of Sesamum species.</title>
        <authorList>
            <person name="Miao H."/>
            <person name="Wang L."/>
            <person name="Qu L."/>
            <person name="Liu H."/>
            <person name="Sun Y."/>
            <person name="Le M."/>
            <person name="Wang Q."/>
            <person name="Wei S."/>
            <person name="Zheng Y."/>
            <person name="Lin W."/>
            <person name="Duan Y."/>
            <person name="Cao H."/>
            <person name="Xiong S."/>
            <person name="Wang X."/>
            <person name="Wei L."/>
            <person name="Li C."/>
            <person name="Ma Q."/>
            <person name="Ju M."/>
            <person name="Zhao R."/>
            <person name="Li G."/>
            <person name="Mu C."/>
            <person name="Tian Q."/>
            <person name="Mei H."/>
            <person name="Zhang T."/>
            <person name="Gao T."/>
            <person name="Zhang H."/>
        </authorList>
    </citation>
    <scope>NUCLEOTIDE SEQUENCE</scope>
    <source>
        <strain evidence="1">K16</strain>
    </source>
</reference>
<comment type="caution">
    <text evidence="1">The sequence shown here is derived from an EMBL/GenBank/DDBJ whole genome shotgun (WGS) entry which is preliminary data.</text>
</comment>
<sequence length="158" mass="18166">MLQEFVKAVIAYEKRLTGSRNVLKRLKFEGDMEKKKRSIVRSFSIAKNMYSSGRERFLPNDSELEAGAEFLEANTALSLQQENRLKQMGATVRNASTYINRLKMNDEREKAARAIIGKLSIEQLSDMMAFYHKMGQMCSEVLERKLKSLMMSEVADQL</sequence>
<dbReference type="EMBL" id="JACGWL010000006">
    <property type="protein sequence ID" value="KAK4399968.1"/>
    <property type="molecule type" value="Genomic_DNA"/>
</dbReference>
<protein>
    <submittedName>
        <fullName evidence="1">Glutamine amidotransferase GAT1</fullName>
    </submittedName>
</protein>
<dbReference type="GO" id="GO:0005829">
    <property type="term" value="C:cytosol"/>
    <property type="evidence" value="ECO:0007669"/>
    <property type="project" value="TreeGrafter"/>
</dbReference>
<dbReference type="Proteomes" id="UP001289374">
    <property type="component" value="Unassembled WGS sequence"/>
</dbReference>
<evidence type="ECO:0000313" key="1">
    <source>
        <dbReference type="EMBL" id="KAK4399968.1"/>
    </source>
</evidence>
<dbReference type="GO" id="GO:0016811">
    <property type="term" value="F:hydrolase activity, acting on carbon-nitrogen (but not peptide) bonds, in linear amides"/>
    <property type="evidence" value="ECO:0007669"/>
    <property type="project" value="InterPro"/>
</dbReference>
<evidence type="ECO:0000313" key="2">
    <source>
        <dbReference type="Proteomes" id="UP001289374"/>
    </source>
</evidence>
<dbReference type="PANTHER" id="PTHR43235:SF10">
    <property type="entry name" value="GLUTAMINE AMIDOTRANSFERASE PB2B2.05"/>
    <property type="match status" value="1"/>
</dbReference>
<proteinExistence type="predicted"/>
<keyword evidence="2" id="KW-1185">Reference proteome</keyword>
<dbReference type="InterPro" id="IPR044668">
    <property type="entry name" value="PuuD-like"/>
</dbReference>
<name>A0AAE1WUM1_9LAMI</name>
<reference evidence="1" key="1">
    <citation type="submission" date="2020-06" db="EMBL/GenBank/DDBJ databases">
        <authorList>
            <person name="Li T."/>
            <person name="Hu X."/>
            <person name="Zhang T."/>
            <person name="Song X."/>
            <person name="Zhang H."/>
            <person name="Dai N."/>
            <person name="Sheng W."/>
            <person name="Hou X."/>
            <person name="Wei L."/>
        </authorList>
    </citation>
    <scope>NUCLEOTIDE SEQUENCE</scope>
    <source>
        <strain evidence="1">K16</strain>
        <tissue evidence="1">Leaf</tissue>
    </source>
</reference>
<gene>
    <name evidence="1" type="ORF">Sango_1102900</name>
</gene>
<organism evidence="1 2">
    <name type="scientific">Sesamum angolense</name>
    <dbReference type="NCBI Taxonomy" id="2727404"/>
    <lineage>
        <taxon>Eukaryota</taxon>
        <taxon>Viridiplantae</taxon>
        <taxon>Streptophyta</taxon>
        <taxon>Embryophyta</taxon>
        <taxon>Tracheophyta</taxon>
        <taxon>Spermatophyta</taxon>
        <taxon>Magnoliopsida</taxon>
        <taxon>eudicotyledons</taxon>
        <taxon>Gunneridae</taxon>
        <taxon>Pentapetalae</taxon>
        <taxon>asterids</taxon>
        <taxon>lamiids</taxon>
        <taxon>Lamiales</taxon>
        <taxon>Pedaliaceae</taxon>
        <taxon>Sesamum</taxon>
    </lineage>
</organism>
<accession>A0AAE1WUM1</accession>
<keyword evidence="1" id="KW-0315">Glutamine amidotransferase</keyword>